<evidence type="ECO:0000256" key="1">
    <source>
        <dbReference type="SAM" id="MobiDB-lite"/>
    </source>
</evidence>
<dbReference type="EMBL" id="MU154661">
    <property type="protein sequence ID" value="KAF9489745.1"/>
    <property type="molecule type" value="Genomic_DNA"/>
</dbReference>
<protein>
    <submittedName>
        <fullName evidence="2">Uncharacterized protein</fullName>
    </submittedName>
</protein>
<sequence length="209" mass="22799">MYDGKKVIHHLTLLFQGTPPSFYSYGGDTSGPNIRLAVLPVPTAPVIFQSGDIVELQALMTCIPMKGSFTVKLILRSVMLLNSKFTTVRQDKPDFGHILTTGILGPKEATTARTLITITPTAVPKCLKHRNPYTNSFDARKSGFYKPYNRPLANTNIDRNSYTGTSQIATNDLHSYARIDGNNYDNSNAQVDGSGPGAEQEAGDMPMEG</sequence>
<comment type="caution">
    <text evidence="2">The sequence shown here is derived from an EMBL/GenBank/DDBJ whole genome shotgun (WGS) entry which is preliminary data.</text>
</comment>
<dbReference type="OrthoDB" id="3269456at2759"/>
<proteinExistence type="predicted"/>
<accession>A0A9P6DBQ5</accession>
<evidence type="ECO:0000313" key="3">
    <source>
        <dbReference type="Proteomes" id="UP000807025"/>
    </source>
</evidence>
<name>A0A9P6DBQ5_PLEER</name>
<dbReference type="AlphaFoldDB" id="A0A9P6DBQ5"/>
<dbReference type="Proteomes" id="UP000807025">
    <property type="component" value="Unassembled WGS sequence"/>
</dbReference>
<reference evidence="2" key="1">
    <citation type="submission" date="2020-11" db="EMBL/GenBank/DDBJ databases">
        <authorList>
            <consortium name="DOE Joint Genome Institute"/>
            <person name="Ahrendt S."/>
            <person name="Riley R."/>
            <person name="Andreopoulos W."/>
            <person name="Labutti K."/>
            <person name="Pangilinan J."/>
            <person name="Ruiz-Duenas F.J."/>
            <person name="Barrasa J.M."/>
            <person name="Sanchez-Garcia M."/>
            <person name="Camarero S."/>
            <person name="Miyauchi S."/>
            <person name="Serrano A."/>
            <person name="Linde D."/>
            <person name="Babiker R."/>
            <person name="Drula E."/>
            <person name="Ayuso-Fernandez I."/>
            <person name="Pacheco R."/>
            <person name="Padilla G."/>
            <person name="Ferreira P."/>
            <person name="Barriuso J."/>
            <person name="Kellner H."/>
            <person name="Castanera R."/>
            <person name="Alfaro M."/>
            <person name="Ramirez L."/>
            <person name="Pisabarro A.G."/>
            <person name="Kuo A."/>
            <person name="Tritt A."/>
            <person name="Lipzen A."/>
            <person name="He G."/>
            <person name="Yan M."/>
            <person name="Ng V."/>
            <person name="Cullen D."/>
            <person name="Martin F."/>
            <person name="Rosso M.-N."/>
            <person name="Henrissat B."/>
            <person name="Hibbett D."/>
            <person name="Martinez A.T."/>
            <person name="Grigoriev I.V."/>
        </authorList>
    </citation>
    <scope>NUCLEOTIDE SEQUENCE</scope>
    <source>
        <strain evidence="2">ATCC 90797</strain>
    </source>
</reference>
<keyword evidence="3" id="KW-1185">Reference proteome</keyword>
<feature type="region of interest" description="Disordered" evidence="1">
    <location>
        <begin position="179"/>
        <end position="209"/>
    </location>
</feature>
<organism evidence="2 3">
    <name type="scientific">Pleurotus eryngii</name>
    <name type="common">Boletus of the steppes</name>
    <dbReference type="NCBI Taxonomy" id="5323"/>
    <lineage>
        <taxon>Eukaryota</taxon>
        <taxon>Fungi</taxon>
        <taxon>Dikarya</taxon>
        <taxon>Basidiomycota</taxon>
        <taxon>Agaricomycotina</taxon>
        <taxon>Agaricomycetes</taxon>
        <taxon>Agaricomycetidae</taxon>
        <taxon>Agaricales</taxon>
        <taxon>Pleurotineae</taxon>
        <taxon>Pleurotaceae</taxon>
        <taxon>Pleurotus</taxon>
    </lineage>
</organism>
<gene>
    <name evidence="2" type="ORF">BDN71DRAFT_1435165</name>
</gene>
<evidence type="ECO:0000313" key="2">
    <source>
        <dbReference type="EMBL" id="KAF9489745.1"/>
    </source>
</evidence>